<dbReference type="EMBL" id="QRYC01000040">
    <property type="protein sequence ID" value="RGU54012.1"/>
    <property type="molecule type" value="Genomic_DNA"/>
</dbReference>
<dbReference type="RefSeq" id="WP_022160607.1">
    <property type="nucleotide sequence ID" value="NZ_BAABYK010000001.1"/>
</dbReference>
<evidence type="ECO:0000313" key="5">
    <source>
        <dbReference type="Proteomes" id="UP000284434"/>
    </source>
</evidence>
<accession>A0A1Y3ZZE7</accession>
<dbReference type="Proteomes" id="UP001199750">
    <property type="component" value="Unassembled WGS sequence"/>
</dbReference>
<sequence length="180" mass="20495">MKKFVTRAIIIALIGSTGILSGCYGPFRLTTKLHQWNGNVSNKKFVNELVFLGLCILPAYELCTLGDVLIFNSIEFWGGQNPITMKDGQIDESEFMHEGKMYKVIKSKNNMTVALKDTDVKVDFRYFPEESTWYQMNGNEKVQVVKLKGKKVYTYLPNDKVLVFDENSVNTVESEVMAAR</sequence>
<dbReference type="AlphaFoldDB" id="A0A1Y3ZZE7"/>
<dbReference type="EMBL" id="JAKNDN010000050">
    <property type="protein sequence ID" value="MCG4961920.1"/>
    <property type="molecule type" value="Genomic_DNA"/>
</dbReference>
<dbReference type="InterPro" id="IPR021768">
    <property type="entry name" value="DUF3332"/>
</dbReference>
<reference evidence="1" key="2">
    <citation type="submission" date="2022-01" db="EMBL/GenBank/DDBJ databases">
        <title>Collection of gut derived symbiotic bacterial strains cultured from healthy donors.</title>
        <authorList>
            <person name="Lin H."/>
            <person name="Kohout C."/>
            <person name="Waligurski E."/>
            <person name="Pamer E.G."/>
        </authorList>
    </citation>
    <scope>NUCLEOTIDE SEQUENCE</scope>
    <source>
        <strain evidence="1">DFI.1.149</strain>
    </source>
</reference>
<dbReference type="Pfam" id="PF11810">
    <property type="entry name" value="DUF3332"/>
    <property type="match status" value="1"/>
</dbReference>
<evidence type="ECO:0000313" key="3">
    <source>
        <dbReference type="EMBL" id="RGY03659.1"/>
    </source>
</evidence>
<dbReference type="PROSITE" id="PS51257">
    <property type="entry name" value="PROKAR_LIPOPROTEIN"/>
    <property type="match status" value="1"/>
</dbReference>
<protein>
    <submittedName>
        <fullName evidence="2">DUF3332 domain-containing protein</fullName>
    </submittedName>
</protein>
<evidence type="ECO:0000313" key="1">
    <source>
        <dbReference type="EMBL" id="MCG4961920.1"/>
    </source>
</evidence>
<comment type="caution">
    <text evidence="2">The sequence shown here is derived from an EMBL/GenBank/DDBJ whole genome shotgun (WGS) entry which is preliminary data.</text>
</comment>
<organism evidence="2 4">
    <name type="scientific">Odoribacter splanchnicus</name>
    <dbReference type="NCBI Taxonomy" id="28118"/>
    <lineage>
        <taxon>Bacteria</taxon>
        <taxon>Pseudomonadati</taxon>
        <taxon>Bacteroidota</taxon>
        <taxon>Bacteroidia</taxon>
        <taxon>Bacteroidales</taxon>
        <taxon>Odoribacteraceae</taxon>
        <taxon>Odoribacter</taxon>
    </lineage>
</organism>
<dbReference type="Proteomes" id="UP000284434">
    <property type="component" value="Unassembled WGS sequence"/>
</dbReference>
<reference evidence="4 5" key="1">
    <citation type="submission" date="2018-08" db="EMBL/GenBank/DDBJ databases">
        <title>A genome reference for cultivated species of the human gut microbiota.</title>
        <authorList>
            <person name="Zou Y."/>
            <person name="Xue W."/>
            <person name="Luo G."/>
        </authorList>
    </citation>
    <scope>NUCLEOTIDE SEQUENCE [LARGE SCALE GENOMIC DNA]</scope>
    <source>
        <strain evidence="2 4">AF16-14</strain>
        <strain evidence="3 5">OF03-11</strain>
    </source>
</reference>
<proteinExistence type="predicted"/>
<gene>
    <name evidence="2" type="ORF">DWW57_17870</name>
    <name evidence="3" type="ORF">DXA53_18005</name>
    <name evidence="1" type="ORF">L0P03_19055</name>
</gene>
<evidence type="ECO:0000313" key="2">
    <source>
        <dbReference type="EMBL" id="RGU54012.1"/>
    </source>
</evidence>
<name>A0A1Y3ZZE7_9BACT</name>
<dbReference type="EMBL" id="QSCO01000034">
    <property type="protein sequence ID" value="RGY03659.1"/>
    <property type="molecule type" value="Genomic_DNA"/>
</dbReference>
<dbReference type="Proteomes" id="UP000284243">
    <property type="component" value="Unassembled WGS sequence"/>
</dbReference>
<evidence type="ECO:0000313" key="4">
    <source>
        <dbReference type="Proteomes" id="UP000284243"/>
    </source>
</evidence>